<evidence type="ECO:0000313" key="3">
    <source>
        <dbReference type="Proteomes" id="UP000466307"/>
    </source>
</evidence>
<gene>
    <name evidence="2" type="ORF">GYA93_06575</name>
</gene>
<proteinExistence type="predicted"/>
<dbReference type="Pfam" id="PF15887">
    <property type="entry name" value="Peptidase_Mx"/>
    <property type="match status" value="1"/>
</dbReference>
<dbReference type="PIRSF" id="PIRSF012641">
    <property type="entry name" value="UCP012641"/>
    <property type="match status" value="1"/>
</dbReference>
<organism evidence="2 3">
    <name type="scientific">Gordonia desulfuricans</name>
    <dbReference type="NCBI Taxonomy" id="89051"/>
    <lineage>
        <taxon>Bacteria</taxon>
        <taxon>Bacillati</taxon>
        <taxon>Actinomycetota</taxon>
        <taxon>Actinomycetes</taxon>
        <taxon>Mycobacteriales</taxon>
        <taxon>Gordoniaceae</taxon>
        <taxon>Gordonia</taxon>
    </lineage>
</organism>
<dbReference type="Pfam" id="PF10005">
    <property type="entry name" value="Zn_ribbon_DZR_6"/>
    <property type="match status" value="1"/>
</dbReference>
<feature type="domain" description="Zinc-ribbon" evidence="1">
    <location>
        <begin position="5"/>
        <end position="94"/>
    </location>
</feature>
<accession>A0A7K3LLZ3</accession>
<evidence type="ECO:0000259" key="1">
    <source>
        <dbReference type="Pfam" id="PF10005"/>
    </source>
</evidence>
<dbReference type="InterPro" id="IPR031321">
    <property type="entry name" value="UCP012641"/>
</dbReference>
<dbReference type="Proteomes" id="UP000466307">
    <property type="component" value="Unassembled WGS sequence"/>
</dbReference>
<dbReference type="RefSeq" id="WP_059036810.1">
    <property type="nucleotide sequence ID" value="NZ_JAADZU010000014.1"/>
</dbReference>
<keyword evidence="3" id="KW-1185">Reference proteome</keyword>
<dbReference type="EMBL" id="JAADZU010000014">
    <property type="protein sequence ID" value="NDK89248.1"/>
    <property type="molecule type" value="Genomic_DNA"/>
</dbReference>
<dbReference type="AlphaFoldDB" id="A0A7K3LLZ3"/>
<dbReference type="InterPro" id="IPR024079">
    <property type="entry name" value="MetalloPept_cat_dom_sf"/>
</dbReference>
<dbReference type="Gene3D" id="3.40.390.10">
    <property type="entry name" value="Collagenase (Catalytic Domain)"/>
    <property type="match status" value="1"/>
</dbReference>
<evidence type="ECO:0000313" key="2">
    <source>
        <dbReference type="EMBL" id="NDK89248.1"/>
    </source>
</evidence>
<protein>
    <recommendedName>
        <fullName evidence="1">Zinc-ribbon domain-containing protein</fullName>
    </recommendedName>
</protein>
<name>A0A7K3LLZ3_9ACTN</name>
<comment type="caution">
    <text evidence="2">The sequence shown here is derived from an EMBL/GenBank/DDBJ whole genome shotgun (WGS) entry which is preliminary data.</text>
</comment>
<sequence>MRALTCPICNALSGFTNQSCPNCETTVGVHLPSRSLVVASEEGVEIDGRRWERCSNWERFGCNWMTPSEYTDADAGMRGLCFADALVRRLPDRSDTIAMEKVPPTLSDLRLLVYQLVDLGLPVEPHWRTKGGLAFDLLSSLSSSDRVIIGHANGVITLDLAETLDAYRERLRVQLGEPYRTMLGHFRHEVGHYYERVLVETGDGADIYLQKCRQIFGDERASYADALDRHYRQGPPADWHDSFISEYATMHPWEDFAECFAHYLHITGTIDTARESGLMLEKDQVRFAMDRDIVPLQSYADQPVERLLYDWKWLSTMFNRVNQAMGRRPLYPFEIPRPVVRKLGFVHRVIRESAARVPVTDPLVV</sequence>
<dbReference type="InterPro" id="IPR011201">
    <property type="entry name" value="Zinc-ribbon_6_bact"/>
</dbReference>
<reference evidence="2 3" key="1">
    <citation type="submission" date="2020-01" db="EMBL/GenBank/DDBJ databases">
        <title>Investigation of new actinobacteria for the biodesulphurisation of diesel fuel.</title>
        <authorList>
            <person name="Athi Narayanan S.M."/>
        </authorList>
    </citation>
    <scope>NUCLEOTIDE SEQUENCE [LARGE SCALE GENOMIC DNA]</scope>
    <source>
        <strain evidence="2 3">213E</strain>
    </source>
</reference>
<dbReference type="GO" id="GO:0008237">
    <property type="term" value="F:metallopeptidase activity"/>
    <property type="evidence" value="ECO:0007669"/>
    <property type="project" value="InterPro"/>
</dbReference>